<proteinExistence type="predicted"/>
<dbReference type="RefSeq" id="WP_274493662.1">
    <property type="nucleotide sequence ID" value="NZ_CP118166.1"/>
</dbReference>
<dbReference type="Pfam" id="PF11739">
    <property type="entry name" value="YdbH-like"/>
    <property type="match status" value="1"/>
</dbReference>
<reference evidence="1" key="1">
    <citation type="submission" date="2023-02" db="EMBL/GenBank/DDBJ databases">
        <title>Genome sequence of Hyphococcus flavus.</title>
        <authorList>
            <person name="Rong J.-C."/>
            <person name="Zhao Q."/>
            <person name="Yi M."/>
            <person name="Wu J.-Y."/>
        </authorList>
    </citation>
    <scope>NUCLEOTIDE SEQUENCE</scope>
    <source>
        <strain evidence="1">MCCC 1K03223</strain>
    </source>
</reference>
<organism evidence="1 2">
    <name type="scientific">Hyphococcus flavus</name>
    <dbReference type="NCBI Taxonomy" id="1866326"/>
    <lineage>
        <taxon>Bacteria</taxon>
        <taxon>Pseudomonadati</taxon>
        <taxon>Pseudomonadota</taxon>
        <taxon>Alphaproteobacteria</taxon>
        <taxon>Parvularculales</taxon>
        <taxon>Parvularculaceae</taxon>
        <taxon>Hyphococcus</taxon>
    </lineage>
</organism>
<protein>
    <submittedName>
        <fullName evidence="1">YdbH domain-containing protein</fullName>
    </submittedName>
</protein>
<dbReference type="InterPro" id="IPR021730">
    <property type="entry name" value="YdbH"/>
</dbReference>
<evidence type="ECO:0000313" key="2">
    <source>
        <dbReference type="Proteomes" id="UP001214043"/>
    </source>
</evidence>
<dbReference type="AlphaFoldDB" id="A0AAE9ZDS9"/>
<evidence type="ECO:0000313" key="1">
    <source>
        <dbReference type="EMBL" id="WDI31775.1"/>
    </source>
</evidence>
<gene>
    <name evidence="1" type="ORF">PUV54_01065</name>
</gene>
<sequence>MGNKMRAARFLAILLLLVAIIAAALYLIRLPLAGWAVRSAMAGAGLEQPQATVTALTFDGIRLEKVSSGAEAREAFQFHVIEVDYHWRQLLSAQKVAAVRAGPGLLRVNISDGGQVSIPGLASGGEGSGGAELPFQSLILSSIRLHAETSAGSAVGELSAEFEKETGGRAEIELESNNFGLKELTIPAGKINAELELAESGSTALVFAFKGDMLAQGVAANNVSLAIDGEGVNWRDLIEGERNTVAGNAHISFSAPQILFGSAQNQETLNQLAPIELAFGQSVSEAALEGEFDVNFSDSVFEVRLRESAPVTLAAPDGTGLTIAQSGAAPLYALRGERETASFQFAIKSAGVNAAGSADIERENDRWRVAAPITVEQYSSPELSLDDSQIEFSGVLNGDDLTADLALKSGLRRAQIGRLSVSDAPFTSAFRAEGNLSAQTVNIYNREECITFERGQLRLEEQNAEASLGRTQLCNADGPLLVFTWAGDMVCSLNGEISSANGRFSLGETSASGRPPNIRFNAVYNPLDSRTTIEGIATGGDVTLNEMIDLSAMIGRFDFSLDPAVMRASGVVDRVRAEQSAELKFITPVIADGTFELEGKDTTFQYSLMTPAGNALGVGTGRHDMSTASGETTFTFQDLRFEPEGLQPNELAPGLKGIVSAATGGADGAVRFGWSKEGITSGANFDLNDISFDGPTLAVTRTTGVNGSVTLNNLLPVSTEGVQTLTLNIVDAGALELTNGEVSFEFPGNDTLQLKRGEFPWFGGTIGAYEATASFSGAATIPLRAENIHLEQVLDFASVEGLSGEGVLSGSLPLVFEDGKARIENGVFRSNGPGAIRYTGPAADAASAAGENAQVAFDFLRDLRYKSLEVTVNGALDGQLDFGLRFEGTGDLTVRNQSVQNVPVLYRINLTVENMDLIRQANLLRSIELKVQEELSGRGAN</sequence>
<dbReference type="KEGG" id="hfl:PUV54_01065"/>
<keyword evidence="2" id="KW-1185">Reference proteome</keyword>
<dbReference type="Proteomes" id="UP001214043">
    <property type="component" value="Chromosome"/>
</dbReference>
<accession>A0AAE9ZDS9</accession>
<name>A0AAE9ZDS9_9PROT</name>
<dbReference type="EMBL" id="CP118166">
    <property type="protein sequence ID" value="WDI31775.1"/>
    <property type="molecule type" value="Genomic_DNA"/>
</dbReference>